<organism evidence="2 4">
    <name type="scientific">Archangium gephyra</name>
    <dbReference type="NCBI Taxonomy" id="48"/>
    <lineage>
        <taxon>Bacteria</taxon>
        <taxon>Pseudomonadati</taxon>
        <taxon>Myxococcota</taxon>
        <taxon>Myxococcia</taxon>
        <taxon>Myxococcales</taxon>
        <taxon>Cystobacterineae</taxon>
        <taxon>Archangiaceae</taxon>
        <taxon>Archangium</taxon>
    </lineage>
</organism>
<evidence type="ECO:0000256" key="1">
    <source>
        <dbReference type="SAM" id="MobiDB-lite"/>
    </source>
</evidence>
<evidence type="ECO:0000313" key="4">
    <source>
        <dbReference type="Proteomes" id="UP000035579"/>
    </source>
</evidence>
<keyword evidence="5" id="KW-1185">Reference proteome</keyword>
<dbReference type="EMBL" id="QUMU01000004">
    <property type="protein sequence ID" value="REG32992.1"/>
    <property type="molecule type" value="Genomic_DNA"/>
</dbReference>
<name>A0AAC8Q389_9BACT</name>
<evidence type="ECO:0000313" key="2">
    <source>
        <dbReference type="EMBL" id="AKJ00310.1"/>
    </source>
</evidence>
<dbReference type="RefSeq" id="WP_047855166.1">
    <property type="nucleotide sequence ID" value="NZ_CP011509.1"/>
</dbReference>
<feature type="compositionally biased region" description="Low complexity" evidence="1">
    <location>
        <begin position="67"/>
        <end position="78"/>
    </location>
</feature>
<reference evidence="2 4" key="1">
    <citation type="submission" date="2015-05" db="EMBL/GenBank/DDBJ databases">
        <title>Genome assembly of Archangium gephyra DSM 2261.</title>
        <authorList>
            <person name="Sharma G."/>
            <person name="Subramanian S."/>
        </authorList>
    </citation>
    <scope>NUCLEOTIDE SEQUENCE [LARGE SCALE GENOMIC DNA]</scope>
    <source>
        <strain evidence="2 4">DSM 2261</strain>
    </source>
</reference>
<sequence>MNLLPLILVLVTTQIPCGPREFSDTCKCKQGMATACEALRQTDKKLADALEAAARQEARKVVEAAHAQQGAEESGASESEGEEAAQVSSDAPEPPECTGQEHHVISRRIARALKQHPILRGLYKARDKRFVAQAKDEESHCGYQRWHRDVDDEVVAWLRKTEDATREQFEAYLREIYSRPDMLARFPNGYGPL</sequence>
<dbReference type="EMBL" id="CP011509">
    <property type="protein sequence ID" value="AKJ00310.1"/>
    <property type="molecule type" value="Genomic_DNA"/>
</dbReference>
<proteinExistence type="predicted"/>
<accession>A0AAC8Q389</accession>
<evidence type="ECO:0000313" key="5">
    <source>
        <dbReference type="Proteomes" id="UP000256345"/>
    </source>
</evidence>
<protein>
    <submittedName>
        <fullName evidence="2">Wall-associated protein</fullName>
    </submittedName>
</protein>
<evidence type="ECO:0000313" key="3">
    <source>
        <dbReference type="EMBL" id="REG32992.1"/>
    </source>
</evidence>
<gene>
    <name evidence="2" type="ORF">AA314_01936</name>
    <name evidence="3" type="ORF">ATI61_104282</name>
</gene>
<feature type="region of interest" description="Disordered" evidence="1">
    <location>
        <begin position="61"/>
        <end position="102"/>
    </location>
</feature>
<dbReference type="Proteomes" id="UP000256345">
    <property type="component" value="Unassembled WGS sequence"/>
</dbReference>
<dbReference type="Proteomes" id="UP000035579">
    <property type="component" value="Chromosome"/>
</dbReference>
<reference evidence="3 5" key="2">
    <citation type="submission" date="2018-08" db="EMBL/GenBank/DDBJ databases">
        <title>Genomic Encyclopedia of Archaeal and Bacterial Type Strains, Phase II (KMG-II): from individual species to whole genera.</title>
        <authorList>
            <person name="Goeker M."/>
        </authorList>
    </citation>
    <scope>NUCLEOTIDE SEQUENCE [LARGE SCALE GENOMIC DNA]</scope>
    <source>
        <strain evidence="3 5">DSM 2261</strain>
    </source>
</reference>
<dbReference type="AlphaFoldDB" id="A0AAC8Q389"/>
<dbReference type="KEGG" id="age:AA314_01936"/>